<evidence type="ECO:0000313" key="4">
    <source>
        <dbReference type="Proteomes" id="UP000217918"/>
    </source>
</evidence>
<proteinExistence type="predicted"/>
<dbReference type="EMBL" id="NVYO01000001">
    <property type="protein sequence ID" value="PBQ24406.1"/>
    <property type="molecule type" value="Genomic_DNA"/>
</dbReference>
<evidence type="ECO:0000313" key="3">
    <source>
        <dbReference type="EMBL" id="PBQ24406.1"/>
    </source>
</evidence>
<reference evidence="3 4" key="1">
    <citation type="submission" date="2017-09" db="EMBL/GenBank/DDBJ databases">
        <title>Genome sequence of Lactobacillus brevis D7.</title>
        <authorList>
            <person name="Kwon M.-S."/>
            <person name="Lim S.K."/>
            <person name="Choi H.-J."/>
        </authorList>
    </citation>
    <scope>NUCLEOTIDE SEQUENCE [LARGE SCALE GENOMIC DNA]</scope>
    <source>
        <strain evidence="3 4">D7</strain>
    </source>
</reference>
<organism evidence="3 4">
    <name type="scientific">Levilactobacillus brevis</name>
    <name type="common">Lactobacillus brevis</name>
    <dbReference type="NCBI Taxonomy" id="1580"/>
    <lineage>
        <taxon>Bacteria</taxon>
        <taxon>Bacillati</taxon>
        <taxon>Bacillota</taxon>
        <taxon>Bacilli</taxon>
        <taxon>Lactobacillales</taxon>
        <taxon>Lactobacillaceae</taxon>
        <taxon>Levilactobacillus</taxon>
    </lineage>
</organism>
<protein>
    <submittedName>
        <fullName evidence="3">Cell surface protein</fullName>
    </submittedName>
</protein>
<dbReference type="InterPro" id="IPR046776">
    <property type="entry name" value="Pectate_lyase_5"/>
</dbReference>
<evidence type="ECO:0000256" key="1">
    <source>
        <dbReference type="SAM" id="MobiDB-lite"/>
    </source>
</evidence>
<accession>A0A2A3U0K5</accession>
<feature type="domain" description="WxL" evidence="2">
    <location>
        <begin position="857"/>
        <end position="1039"/>
    </location>
</feature>
<dbReference type="Gene3D" id="2.60.40.10">
    <property type="entry name" value="Immunoglobulins"/>
    <property type="match status" value="1"/>
</dbReference>
<dbReference type="InterPro" id="IPR027994">
    <property type="entry name" value="WxL_dom"/>
</dbReference>
<feature type="compositionally biased region" description="Low complexity" evidence="1">
    <location>
        <begin position="212"/>
        <end position="239"/>
    </location>
</feature>
<name>A0A2A3U0K5_LEVBR</name>
<dbReference type="Pfam" id="PF13731">
    <property type="entry name" value="WxL"/>
    <property type="match status" value="1"/>
</dbReference>
<gene>
    <name evidence="3" type="ORF">CNR29_10440</name>
</gene>
<dbReference type="Proteomes" id="UP000217918">
    <property type="component" value="Unassembled WGS sequence"/>
</dbReference>
<dbReference type="RefSeq" id="WP_096110271.1">
    <property type="nucleotide sequence ID" value="NZ_NVYO01000001.1"/>
</dbReference>
<dbReference type="AlphaFoldDB" id="A0A2A3U0K5"/>
<dbReference type="Pfam" id="PF20585">
    <property type="entry name" value="Pectate_lyase_5"/>
    <property type="match status" value="1"/>
</dbReference>
<comment type="caution">
    <text evidence="3">The sequence shown here is derived from an EMBL/GenBank/DDBJ whole genome shotgun (WGS) entry which is preliminary data.</text>
</comment>
<feature type="compositionally biased region" description="Polar residues" evidence="1">
    <location>
        <begin position="181"/>
        <end position="202"/>
    </location>
</feature>
<sequence>MTLTSRFWFTLLATLSLILGLVTTSGFAWFSVRAAEKAPLTLRTSDKQLTVDQPFTVTLDPQESTGDTFTLQLPHSLNIDEAATKSQNKSIKTLEMTALRELRVTVATTAQPQPINLVLTAQKAQTITLQAKTTIQTLTPTDDATETADNQTIELASNVLELTIRAQPTPEPAIPVVPKLSQPTEKAGSSLTSSQDAVTESSATEKSETDQDQATTTSTKQAATTSEKAPTATPKAAAEVTPLTTSVITSYAALKTAYADNSVTTIELGANITQSGTAATDLGTRTSNLTIDGKGYALDIGVTNFRLGSTTTAQTFTLKNFSTIRSAATSGTGTAGSLAIVQSGSDGGTTEGGAKWTINLADLTTDSSVLRLVNSPGNLVNISGAVNSTTVWESMVTGGVAVAADAHFTARKKFTNGENRSFFWFSATSTAGTGTRQFTIGTNAVVDAVGAPSDTSYPVIYNQYDSVTVSTGATLIAKMYGNAYRAERANTFTANTGSKVTLENLSTSGANNAVNYGGLLGSSTFTVNSGAELYITNNAPVPVFGGNLLNVSILLDSPKAYDIKNTSTGLTAATGSIVNVTIQSFEIRNTNLSMWSVTLPISVSAKATFKNVEWIKQTLLVVTSSDLLLVSLFSFSLARRINNTLAIPTAKFSSPYTASLGQELVTDADKQVRVRVIVSYSESGGTQTPVYATSGQASVLLTDDLAAQQTTTTDANGYATFTLNHYPLAGKSLSAQVTTTIQSDPVSITVQDKTPPAPVTVTNGKIVADQTSLTGTGAEPGSVLRYTVNGQSAVNASGTPLTTTASSTGSWTLATPTPKLKANDVIQLFAKDAAGNENPMTATTYHENTFAAATSYTVAPANGPTKPTIPDAPGTGDAIDVENPGTGNTGELRLDYAPSRFNFGTVKTSMQRQTYTASRVNNVAKQWLQVSDNRLNATGWQVTVAQPTAFTSSNGKTLTGAELKLPVGHTYNEHTTTGLTSYGLTVNNAAQPIFRAGSGNGRDLSTNVWAPEDVSLTLPGQTAVRGETYTTTINWTLTASVS</sequence>
<dbReference type="InterPro" id="IPR013783">
    <property type="entry name" value="Ig-like_fold"/>
</dbReference>
<evidence type="ECO:0000259" key="2">
    <source>
        <dbReference type="Pfam" id="PF13731"/>
    </source>
</evidence>
<feature type="region of interest" description="Disordered" evidence="1">
    <location>
        <begin position="170"/>
        <end position="239"/>
    </location>
</feature>